<dbReference type="Proteomes" id="UP000254835">
    <property type="component" value="Unassembled WGS sequence"/>
</dbReference>
<organism evidence="1 2">
    <name type="scientific">Yersinia frederiksenii</name>
    <dbReference type="NCBI Taxonomy" id="29484"/>
    <lineage>
        <taxon>Bacteria</taxon>
        <taxon>Pseudomonadati</taxon>
        <taxon>Pseudomonadota</taxon>
        <taxon>Gammaproteobacteria</taxon>
        <taxon>Enterobacterales</taxon>
        <taxon>Yersiniaceae</taxon>
        <taxon>Yersinia</taxon>
    </lineage>
</organism>
<dbReference type="AlphaFoldDB" id="A0A380PT39"/>
<evidence type="ECO:0000313" key="1">
    <source>
        <dbReference type="EMBL" id="SUP76701.1"/>
    </source>
</evidence>
<dbReference type="EMBL" id="UHJA01000001">
    <property type="protein sequence ID" value="SUP76701.1"/>
    <property type="molecule type" value="Genomic_DNA"/>
</dbReference>
<sequence>MSADSAPVLANSTLLTTRQITKCILSILRLLSDVQSATSCAARLAGV</sequence>
<accession>A0A380PT39</accession>
<dbReference type="RefSeq" id="WP_004711608.1">
    <property type="nucleotide sequence ID" value="NZ_CPVN01000015.1"/>
</dbReference>
<proteinExistence type="predicted"/>
<evidence type="ECO:0000313" key="2">
    <source>
        <dbReference type="Proteomes" id="UP000254835"/>
    </source>
</evidence>
<reference evidence="1 2" key="1">
    <citation type="submission" date="2018-06" db="EMBL/GenBank/DDBJ databases">
        <authorList>
            <consortium name="Pathogen Informatics"/>
            <person name="Doyle S."/>
        </authorList>
    </citation>
    <scope>NUCLEOTIDE SEQUENCE [LARGE SCALE GENOMIC DNA]</scope>
    <source>
        <strain evidence="1 2">NCTC11470</strain>
    </source>
</reference>
<gene>
    <name evidence="1" type="ORF">NCTC11470_01745</name>
</gene>
<protein>
    <submittedName>
        <fullName evidence="1">Uncharacterized protein</fullName>
    </submittedName>
</protein>
<name>A0A380PT39_YERFR</name>